<reference evidence="2" key="2">
    <citation type="submission" date="2021-03" db="UniProtKB">
        <authorList>
            <consortium name="EnsemblPlants"/>
        </authorList>
    </citation>
    <scope>IDENTIFICATION</scope>
</reference>
<proteinExistence type="predicted"/>
<evidence type="ECO:0000313" key="2">
    <source>
        <dbReference type="EnsemblPlants" id="cds.evm.model.05.1235"/>
    </source>
</evidence>
<dbReference type="EMBL" id="UZAU01000509">
    <property type="status" value="NOT_ANNOTATED_CDS"/>
    <property type="molecule type" value="Genomic_DNA"/>
</dbReference>
<organism evidence="2 3">
    <name type="scientific">Cannabis sativa</name>
    <name type="common">Hemp</name>
    <name type="synonym">Marijuana</name>
    <dbReference type="NCBI Taxonomy" id="3483"/>
    <lineage>
        <taxon>Eukaryota</taxon>
        <taxon>Viridiplantae</taxon>
        <taxon>Streptophyta</taxon>
        <taxon>Embryophyta</taxon>
        <taxon>Tracheophyta</taxon>
        <taxon>Spermatophyta</taxon>
        <taxon>Magnoliopsida</taxon>
        <taxon>eudicotyledons</taxon>
        <taxon>Gunneridae</taxon>
        <taxon>Pentapetalae</taxon>
        <taxon>rosids</taxon>
        <taxon>fabids</taxon>
        <taxon>Rosales</taxon>
        <taxon>Cannabaceae</taxon>
        <taxon>Cannabis</taxon>
    </lineage>
</organism>
<dbReference type="AlphaFoldDB" id="A0A803PKJ0"/>
<dbReference type="Gramene" id="evm.model.05.1235">
    <property type="protein sequence ID" value="cds.evm.model.05.1235"/>
    <property type="gene ID" value="evm.TU.05.1235"/>
</dbReference>
<dbReference type="EnsemblPlants" id="evm.model.05.1235">
    <property type="protein sequence ID" value="cds.evm.model.05.1235"/>
    <property type="gene ID" value="evm.TU.05.1235"/>
</dbReference>
<evidence type="ECO:0000313" key="3">
    <source>
        <dbReference type="Proteomes" id="UP000596661"/>
    </source>
</evidence>
<name>A0A803PKJ0_CANSA</name>
<reference evidence="2" key="1">
    <citation type="submission" date="2018-11" db="EMBL/GenBank/DDBJ databases">
        <authorList>
            <person name="Grassa J C."/>
        </authorList>
    </citation>
    <scope>NUCLEOTIDE SEQUENCE [LARGE SCALE GENOMIC DNA]</scope>
</reference>
<sequence>MSKPKASMQNAISSRFPKEKEVVFGQEAVEMAFALCKPLETQVLGENLFPDDVKDANTAEVPEGTSKVVDNPKTPIA</sequence>
<dbReference type="Proteomes" id="UP000596661">
    <property type="component" value="Chromosome 5"/>
</dbReference>
<accession>A0A803PKJ0</accession>
<keyword evidence="3" id="KW-1185">Reference proteome</keyword>
<evidence type="ECO:0000256" key="1">
    <source>
        <dbReference type="SAM" id="MobiDB-lite"/>
    </source>
</evidence>
<protein>
    <submittedName>
        <fullName evidence="2">Uncharacterized protein</fullName>
    </submittedName>
</protein>
<feature type="region of interest" description="Disordered" evidence="1">
    <location>
        <begin position="56"/>
        <end position="77"/>
    </location>
</feature>